<evidence type="ECO:0000313" key="2">
    <source>
        <dbReference type="EMBL" id="RAW55429.1"/>
    </source>
</evidence>
<accession>A0A329U206</accession>
<dbReference type="EMBL" id="PRLB01000001">
    <property type="protein sequence ID" value="RAW55429.1"/>
    <property type="molecule type" value="Genomic_DNA"/>
</dbReference>
<feature type="region of interest" description="Disordered" evidence="1">
    <location>
        <begin position="33"/>
        <end position="90"/>
    </location>
</feature>
<gene>
    <name evidence="2" type="ORF">C4N26_00035</name>
</gene>
<dbReference type="Proteomes" id="UP000251144">
    <property type="component" value="Unassembled WGS sequence"/>
</dbReference>
<proteinExistence type="predicted"/>
<dbReference type="AlphaFoldDB" id="A0A329U206"/>
<evidence type="ECO:0000256" key="1">
    <source>
        <dbReference type="SAM" id="MobiDB-lite"/>
    </source>
</evidence>
<comment type="caution">
    <text evidence="2">The sequence shown here is derived from an EMBL/GenBank/DDBJ whole genome shotgun (WGS) entry which is preliminary data.</text>
</comment>
<reference evidence="2 3" key="1">
    <citation type="submission" date="2018-02" db="EMBL/GenBank/DDBJ databases">
        <title>Complete genome sequencing of Faecalibacterium prausnitzii strains isolated from the human gut.</title>
        <authorList>
            <person name="Fitzgerald B.C."/>
            <person name="Shkoporov A.N."/>
            <person name="Ross P.R."/>
            <person name="Hill C."/>
        </authorList>
    </citation>
    <scope>NUCLEOTIDE SEQUENCE [LARGE SCALE GENOMIC DNA]</scope>
    <source>
        <strain evidence="2 3">APC942/32-1</strain>
    </source>
</reference>
<sequence>MTRCACPEAAGLCSKARSFAPYRALDVQLRAAWPSNGSPSGATTTTAAGGGNRESLLGQRPARRAQCAADAGSRNPALSREAPERASPLPIQKLFSSSHCWKLATARSATAM</sequence>
<name>A0A329U206_9FIRM</name>
<evidence type="ECO:0000313" key="3">
    <source>
        <dbReference type="Proteomes" id="UP000251144"/>
    </source>
</evidence>
<organism evidence="2 3">
    <name type="scientific">Faecalibacterium prausnitzii</name>
    <dbReference type="NCBI Taxonomy" id="853"/>
    <lineage>
        <taxon>Bacteria</taxon>
        <taxon>Bacillati</taxon>
        <taxon>Bacillota</taxon>
        <taxon>Clostridia</taxon>
        <taxon>Eubacteriales</taxon>
        <taxon>Oscillospiraceae</taxon>
        <taxon>Faecalibacterium</taxon>
    </lineage>
</organism>
<protein>
    <submittedName>
        <fullName evidence="2">Uncharacterized protein</fullName>
    </submittedName>
</protein>